<dbReference type="OrthoDB" id="4408652at2"/>
<keyword evidence="10" id="KW-0406">Ion transport</keyword>
<evidence type="ECO:0000313" key="11">
    <source>
        <dbReference type="EMBL" id="TYC12514.1"/>
    </source>
</evidence>
<evidence type="ECO:0000256" key="8">
    <source>
        <dbReference type="ARBA" id="ARBA00035585"/>
    </source>
</evidence>
<dbReference type="GO" id="GO:0005886">
    <property type="term" value="C:plasma membrane"/>
    <property type="evidence" value="ECO:0007669"/>
    <property type="project" value="UniProtKB-SubCell"/>
</dbReference>
<proteinExistence type="inferred from homology"/>
<dbReference type="RefSeq" id="WP_148352454.1">
    <property type="nucleotide sequence ID" value="NZ_JBHSBF010000012.1"/>
</dbReference>
<evidence type="ECO:0000256" key="6">
    <source>
        <dbReference type="ARBA" id="ARBA00023303"/>
    </source>
</evidence>
<feature type="binding site" evidence="10">
    <location>
        <position position="109"/>
    </location>
    <ligand>
        <name>Na(+)</name>
        <dbReference type="ChEBI" id="CHEBI:29101"/>
        <note>structural</note>
    </ligand>
</feature>
<comment type="similarity">
    <text evidence="7 10">Belongs to the fluoride channel Fluc/FEX (TC 1.A.43) family.</text>
</comment>
<keyword evidence="3 10" id="KW-0812">Transmembrane</keyword>
<organism evidence="11 12">
    <name type="scientific">Actinomadura syzygii</name>
    <dbReference type="NCBI Taxonomy" id="1427538"/>
    <lineage>
        <taxon>Bacteria</taxon>
        <taxon>Bacillati</taxon>
        <taxon>Actinomycetota</taxon>
        <taxon>Actinomycetes</taxon>
        <taxon>Streptosporangiales</taxon>
        <taxon>Thermomonosporaceae</taxon>
        <taxon>Actinomadura</taxon>
    </lineage>
</organism>
<sequence length="166" mass="17505">MNESPAQRLHHFYRRERAEAAALRSRKAKPAPPALAPRVLMEVAGGGAVGAVARYLLTKAIPASASGIPWNTFTVNILGCLAMGLLTTYLLTGRPHPLARPFAVTGYLGGFTTFSHLIDGIYTLGDHGKPGLGIGYAVMSVVVGWIAVAVGLVLGRKIPHHNSESA</sequence>
<keyword evidence="10" id="KW-0813">Transport</keyword>
<dbReference type="PANTHER" id="PTHR28259:SF1">
    <property type="entry name" value="FLUORIDE EXPORT PROTEIN 1-RELATED"/>
    <property type="match status" value="1"/>
</dbReference>
<comment type="caution">
    <text evidence="11">The sequence shown here is derived from an EMBL/GenBank/DDBJ whole genome shotgun (WGS) entry which is preliminary data.</text>
</comment>
<evidence type="ECO:0000256" key="7">
    <source>
        <dbReference type="ARBA" id="ARBA00035120"/>
    </source>
</evidence>
<dbReference type="PANTHER" id="PTHR28259">
    <property type="entry name" value="FLUORIDE EXPORT PROTEIN 1-RELATED"/>
    <property type="match status" value="1"/>
</dbReference>
<keyword evidence="5 10" id="KW-0472">Membrane</keyword>
<keyword evidence="10" id="KW-0479">Metal-binding</keyword>
<feature type="transmembrane region" description="Helical" evidence="10">
    <location>
        <begin position="35"/>
        <end position="56"/>
    </location>
</feature>
<protein>
    <recommendedName>
        <fullName evidence="10">Fluoride-specific ion channel FluC</fullName>
    </recommendedName>
</protein>
<evidence type="ECO:0000256" key="9">
    <source>
        <dbReference type="ARBA" id="ARBA00049940"/>
    </source>
</evidence>
<name>A0A5D0U3J6_9ACTN</name>
<comment type="subcellular location">
    <subcellularLocation>
        <location evidence="1 10">Cell membrane</location>
        <topology evidence="1 10">Multi-pass membrane protein</topology>
    </subcellularLocation>
</comment>
<dbReference type="AlphaFoldDB" id="A0A5D0U3J6"/>
<dbReference type="InterPro" id="IPR003691">
    <property type="entry name" value="FluC"/>
</dbReference>
<keyword evidence="2 10" id="KW-1003">Cell membrane</keyword>
<dbReference type="Pfam" id="PF02537">
    <property type="entry name" value="CRCB"/>
    <property type="match status" value="1"/>
</dbReference>
<keyword evidence="10" id="KW-0915">Sodium</keyword>
<accession>A0A5D0U3J6</accession>
<keyword evidence="6 10" id="KW-0407">Ion channel</keyword>
<reference evidence="11 12" key="1">
    <citation type="submission" date="2019-08" db="EMBL/GenBank/DDBJ databases">
        <title>Actinomadura sp. nov. CYP1-5 isolated from mountain soil.</title>
        <authorList>
            <person name="Songsumanus A."/>
            <person name="Kuncharoen N."/>
            <person name="Kudo T."/>
            <person name="Yuki M."/>
            <person name="Igarashi Y."/>
            <person name="Tanasupawat S."/>
        </authorList>
    </citation>
    <scope>NUCLEOTIDE SEQUENCE [LARGE SCALE GENOMIC DNA]</scope>
    <source>
        <strain evidence="11 12">GKU157</strain>
    </source>
</reference>
<dbReference type="Proteomes" id="UP000322634">
    <property type="component" value="Unassembled WGS sequence"/>
</dbReference>
<dbReference type="GO" id="GO:0140114">
    <property type="term" value="P:cellular detoxification of fluoride"/>
    <property type="evidence" value="ECO:0007669"/>
    <property type="project" value="UniProtKB-UniRule"/>
</dbReference>
<gene>
    <name evidence="10" type="primary">fluC</name>
    <name evidence="10" type="synonym">crcB</name>
    <name evidence="11" type="ORF">FXF65_25110</name>
</gene>
<feature type="transmembrane region" description="Helical" evidence="10">
    <location>
        <begin position="134"/>
        <end position="154"/>
    </location>
</feature>
<feature type="binding site" evidence="10">
    <location>
        <position position="112"/>
    </location>
    <ligand>
        <name>Na(+)</name>
        <dbReference type="ChEBI" id="CHEBI:29101"/>
        <note>structural</note>
    </ligand>
</feature>
<comment type="catalytic activity">
    <reaction evidence="8">
        <text>fluoride(in) = fluoride(out)</text>
        <dbReference type="Rhea" id="RHEA:76159"/>
        <dbReference type="ChEBI" id="CHEBI:17051"/>
    </reaction>
    <physiologicalReaction direction="left-to-right" evidence="8">
        <dbReference type="Rhea" id="RHEA:76160"/>
    </physiologicalReaction>
</comment>
<evidence type="ECO:0000256" key="4">
    <source>
        <dbReference type="ARBA" id="ARBA00022989"/>
    </source>
</evidence>
<feature type="transmembrane region" description="Helical" evidence="10">
    <location>
        <begin position="68"/>
        <end position="90"/>
    </location>
</feature>
<dbReference type="HAMAP" id="MF_00454">
    <property type="entry name" value="FluC"/>
    <property type="match status" value="1"/>
</dbReference>
<keyword evidence="4 10" id="KW-1133">Transmembrane helix</keyword>
<keyword evidence="12" id="KW-1185">Reference proteome</keyword>
<comment type="function">
    <text evidence="9 10">Fluoride-specific ion channel. Important for reducing fluoride concentration in the cell, thus reducing its toxicity.</text>
</comment>
<evidence type="ECO:0000256" key="3">
    <source>
        <dbReference type="ARBA" id="ARBA00022692"/>
    </source>
</evidence>
<comment type="activity regulation">
    <text evidence="10">Na(+) is not transported, but it plays an essential structural role and its presence is essential for fluoride channel function.</text>
</comment>
<feature type="transmembrane region" description="Helical" evidence="10">
    <location>
        <begin position="102"/>
        <end position="122"/>
    </location>
</feature>
<evidence type="ECO:0000256" key="10">
    <source>
        <dbReference type="HAMAP-Rule" id="MF_00454"/>
    </source>
</evidence>
<dbReference type="EMBL" id="VSFF01000009">
    <property type="protein sequence ID" value="TYC12514.1"/>
    <property type="molecule type" value="Genomic_DNA"/>
</dbReference>
<evidence type="ECO:0000256" key="5">
    <source>
        <dbReference type="ARBA" id="ARBA00023136"/>
    </source>
</evidence>
<evidence type="ECO:0000256" key="1">
    <source>
        <dbReference type="ARBA" id="ARBA00004651"/>
    </source>
</evidence>
<evidence type="ECO:0000313" key="12">
    <source>
        <dbReference type="Proteomes" id="UP000322634"/>
    </source>
</evidence>
<evidence type="ECO:0000256" key="2">
    <source>
        <dbReference type="ARBA" id="ARBA00022475"/>
    </source>
</evidence>
<dbReference type="GO" id="GO:0046872">
    <property type="term" value="F:metal ion binding"/>
    <property type="evidence" value="ECO:0007669"/>
    <property type="project" value="UniProtKB-KW"/>
</dbReference>
<dbReference type="GO" id="GO:0062054">
    <property type="term" value="F:fluoride channel activity"/>
    <property type="evidence" value="ECO:0007669"/>
    <property type="project" value="UniProtKB-UniRule"/>
</dbReference>